<reference evidence="1 2" key="1">
    <citation type="journal article" date="2019" name="Nat. Ecol. Evol.">
        <title>Megaphylogeny resolves global patterns of mushroom evolution.</title>
        <authorList>
            <person name="Varga T."/>
            <person name="Krizsan K."/>
            <person name="Foldi C."/>
            <person name="Dima B."/>
            <person name="Sanchez-Garcia M."/>
            <person name="Sanchez-Ramirez S."/>
            <person name="Szollosi G.J."/>
            <person name="Szarkandi J.G."/>
            <person name="Papp V."/>
            <person name="Albert L."/>
            <person name="Andreopoulos W."/>
            <person name="Angelini C."/>
            <person name="Antonin V."/>
            <person name="Barry K.W."/>
            <person name="Bougher N.L."/>
            <person name="Buchanan P."/>
            <person name="Buyck B."/>
            <person name="Bense V."/>
            <person name="Catcheside P."/>
            <person name="Chovatia M."/>
            <person name="Cooper J."/>
            <person name="Damon W."/>
            <person name="Desjardin D."/>
            <person name="Finy P."/>
            <person name="Geml J."/>
            <person name="Haridas S."/>
            <person name="Hughes K."/>
            <person name="Justo A."/>
            <person name="Karasinski D."/>
            <person name="Kautmanova I."/>
            <person name="Kiss B."/>
            <person name="Kocsube S."/>
            <person name="Kotiranta H."/>
            <person name="LaButti K.M."/>
            <person name="Lechner B.E."/>
            <person name="Liimatainen K."/>
            <person name="Lipzen A."/>
            <person name="Lukacs Z."/>
            <person name="Mihaltcheva S."/>
            <person name="Morgado L.N."/>
            <person name="Niskanen T."/>
            <person name="Noordeloos M.E."/>
            <person name="Ohm R.A."/>
            <person name="Ortiz-Santana B."/>
            <person name="Ovrebo C."/>
            <person name="Racz N."/>
            <person name="Riley R."/>
            <person name="Savchenko A."/>
            <person name="Shiryaev A."/>
            <person name="Soop K."/>
            <person name="Spirin V."/>
            <person name="Szebenyi C."/>
            <person name="Tomsovsky M."/>
            <person name="Tulloss R.E."/>
            <person name="Uehling J."/>
            <person name="Grigoriev I.V."/>
            <person name="Vagvolgyi C."/>
            <person name="Papp T."/>
            <person name="Martin F.M."/>
            <person name="Miettinen O."/>
            <person name="Hibbett D.S."/>
            <person name="Nagy L.G."/>
        </authorList>
    </citation>
    <scope>NUCLEOTIDE SEQUENCE [LARGE SCALE GENOMIC DNA]</scope>
    <source>
        <strain evidence="1 2">NL-1719</strain>
    </source>
</reference>
<dbReference type="Proteomes" id="UP000308600">
    <property type="component" value="Unassembled WGS sequence"/>
</dbReference>
<organism evidence="1 2">
    <name type="scientific">Pluteus cervinus</name>
    <dbReference type="NCBI Taxonomy" id="181527"/>
    <lineage>
        <taxon>Eukaryota</taxon>
        <taxon>Fungi</taxon>
        <taxon>Dikarya</taxon>
        <taxon>Basidiomycota</taxon>
        <taxon>Agaricomycotina</taxon>
        <taxon>Agaricomycetes</taxon>
        <taxon>Agaricomycetidae</taxon>
        <taxon>Agaricales</taxon>
        <taxon>Pluteineae</taxon>
        <taxon>Pluteaceae</taxon>
        <taxon>Pluteus</taxon>
    </lineage>
</organism>
<keyword evidence="2" id="KW-1185">Reference proteome</keyword>
<proteinExistence type="predicted"/>
<dbReference type="EMBL" id="ML208878">
    <property type="protein sequence ID" value="TFK59858.1"/>
    <property type="molecule type" value="Genomic_DNA"/>
</dbReference>
<evidence type="ECO:0000313" key="1">
    <source>
        <dbReference type="EMBL" id="TFK59858.1"/>
    </source>
</evidence>
<protein>
    <submittedName>
        <fullName evidence="1">Uncharacterized protein</fullName>
    </submittedName>
</protein>
<gene>
    <name evidence="1" type="ORF">BDN72DRAFT_780167</name>
</gene>
<name>A0ACD3A1W2_9AGAR</name>
<sequence length="208" mass="23322">MDPLNLRVRILALEEAVFKLSRDYTARLDFAFRFAGGKVIDKLTTLILYNSPSTRVNPPVVALNDDIRVGNCWPTHPSSQLGISLAARVQVSHITVDHIAKELVPSTKQAPREVIVWGVIDSMNSQYLHELENNLTETIASLPRPNPLITGNRHLLPIAFLSYNISSFDDIQTFPIFDSVSKTPIVFSEIIADLVNNWGHETTCLYRV</sequence>
<accession>A0ACD3A1W2</accession>
<evidence type="ECO:0000313" key="2">
    <source>
        <dbReference type="Proteomes" id="UP000308600"/>
    </source>
</evidence>